<feature type="domain" description="TonB-dependent receptor plug" evidence="16">
    <location>
        <begin position="91"/>
        <end position="188"/>
    </location>
</feature>
<dbReference type="Gene3D" id="2.170.130.10">
    <property type="entry name" value="TonB-dependent receptor, plug domain"/>
    <property type="match status" value="1"/>
</dbReference>
<gene>
    <name evidence="17" type="ORF">NX773_17510</name>
</gene>
<keyword evidence="10 11" id="KW-0998">Cell outer membrane</keyword>
<dbReference type="CDD" id="cd01347">
    <property type="entry name" value="ligand_gated_channel"/>
    <property type="match status" value="1"/>
</dbReference>
<evidence type="ECO:0000256" key="7">
    <source>
        <dbReference type="ARBA" id="ARBA00023077"/>
    </source>
</evidence>
<evidence type="ECO:0000256" key="11">
    <source>
        <dbReference type="PROSITE-ProRule" id="PRU01360"/>
    </source>
</evidence>
<evidence type="ECO:0000256" key="2">
    <source>
        <dbReference type="ARBA" id="ARBA00009810"/>
    </source>
</evidence>
<dbReference type="PANTHER" id="PTHR30069:SF29">
    <property type="entry name" value="HEMOGLOBIN AND HEMOGLOBIN-HAPTOGLOBIN-BINDING PROTEIN 1-RELATED"/>
    <property type="match status" value="1"/>
</dbReference>
<dbReference type="EMBL" id="JANUGV010000005">
    <property type="protein sequence ID" value="MCS0609967.1"/>
    <property type="molecule type" value="Genomic_DNA"/>
</dbReference>
<reference evidence="17 18" key="1">
    <citation type="submission" date="2022-08" db="EMBL/GenBank/DDBJ databases">
        <title>Reclassification of Massilia species as members of the genera Telluria, Duganella, Pseudoduganella, Mokoshia gen. nov. and Zemynaea gen. nov. using orthogonal and non-orthogonal genome-based approaches.</title>
        <authorList>
            <person name="Bowman J.P."/>
        </authorList>
    </citation>
    <scope>NUCLEOTIDE SEQUENCE [LARGE SCALE GENOMIC DNA]</scope>
    <source>
        <strain evidence="17 18">JCM 31607</strain>
    </source>
</reference>
<name>A0ABT2BNB6_9BURK</name>
<keyword evidence="9 17" id="KW-0675">Receptor</keyword>
<dbReference type="InterPro" id="IPR036942">
    <property type="entry name" value="Beta-barrel_TonB_sf"/>
</dbReference>
<feature type="signal peptide" evidence="14">
    <location>
        <begin position="1"/>
        <end position="22"/>
    </location>
</feature>
<dbReference type="Pfam" id="PF00593">
    <property type="entry name" value="TonB_dep_Rec_b-barrel"/>
    <property type="match status" value="1"/>
</dbReference>
<feature type="chain" id="PRO_5047332841" evidence="14">
    <location>
        <begin position="23"/>
        <end position="766"/>
    </location>
</feature>
<evidence type="ECO:0000256" key="13">
    <source>
        <dbReference type="SAM" id="MobiDB-lite"/>
    </source>
</evidence>
<feature type="domain" description="TonB-dependent receptor-like beta-barrel" evidence="15">
    <location>
        <begin position="289"/>
        <end position="728"/>
    </location>
</feature>
<evidence type="ECO:0000256" key="8">
    <source>
        <dbReference type="ARBA" id="ARBA00023136"/>
    </source>
</evidence>
<dbReference type="Proteomes" id="UP001205861">
    <property type="component" value="Unassembled WGS sequence"/>
</dbReference>
<evidence type="ECO:0000256" key="3">
    <source>
        <dbReference type="ARBA" id="ARBA00022448"/>
    </source>
</evidence>
<keyword evidence="6 14" id="KW-0732">Signal</keyword>
<feature type="region of interest" description="Disordered" evidence="13">
    <location>
        <begin position="530"/>
        <end position="552"/>
    </location>
</feature>
<dbReference type="SUPFAM" id="SSF56935">
    <property type="entry name" value="Porins"/>
    <property type="match status" value="1"/>
</dbReference>
<keyword evidence="8 11" id="KW-0472">Membrane</keyword>
<evidence type="ECO:0000256" key="12">
    <source>
        <dbReference type="RuleBase" id="RU003357"/>
    </source>
</evidence>
<accession>A0ABT2BNB6</accession>
<evidence type="ECO:0000259" key="16">
    <source>
        <dbReference type="Pfam" id="PF07715"/>
    </source>
</evidence>
<evidence type="ECO:0000256" key="10">
    <source>
        <dbReference type="ARBA" id="ARBA00023237"/>
    </source>
</evidence>
<evidence type="ECO:0000256" key="14">
    <source>
        <dbReference type="SAM" id="SignalP"/>
    </source>
</evidence>
<evidence type="ECO:0000259" key="15">
    <source>
        <dbReference type="Pfam" id="PF00593"/>
    </source>
</evidence>
<dbReference type="PROSITE" id="PS52016">
    <property type="entry name" value="TONB_DEPENDENT_REC_3"/>
    <property type="match status" value="1"/>
</dbReference>
<dbReference type="InterPro" id="IPR012910">
    <property type="entry name" value="Plug_dom"/>
</dbReference>
<keyword evidence="18" id="KW-1185">Reference proteome</keyword>
<keyword evidence="7 12" id="KW-0798">TonB box</keyword>
<evidence type="ECO:0000256" key="1">
    <source>
        <dbReference type="ARBA" id="ARBA00004571"/>
    </source>
</evidence>
<evidence type="ECO:0000256" key="9">
    <source>
        <dbReference type="ARBA" id="ARBA00023170"/>
    </source>
</evidence>
<comment type="similarity">
    <text evidence="2 11 12">Belongs to the TonB-dependent receptor family.</text>
</comment>
<evidence type="ECO:0000256" key="5">
    <source>
        <dbReference type="ARBA" id="ARBA00022692"/>
    </source>
</evidence>
<evidence type="ECO:0000256" key="4">
    <source>
        <dbReference type="ARBA" id="ARBA00022452"/>
    </source>
</evidence>
<dbReference type="Pfam" id="PF07715">
    <property type="entry name" value="Plug"/>
    <property type="match status" value="1"/>
</dbReference>
<dbReference type="PANTHER" id="PTHR30069">
    <property type="entry name" value="TONB-DEPENDENT OUTER MEMBRANE RECEPTOR"/>
    <property type="match status" value="1"/>
</dbReference>
<keyword evidence="5 11" id="KW-0812">Transmembrane</keyword>
<comment type="subcellular location">
    <subcellularLocation>
        <location evidence="1 11">Cell outer membrane</location>
        <topology evidence="1 11">Multi-pass membrane protein</topology>
    </subcellularLocation>
</comment>
<keyword evidence="3 11" id="KW-0813">Transport</keyword>
<protein>
    <submittedName>
        <fullName evidence="17">TonB-dependent receptor</fullName>
    </submittedName>
</protein>
<comment type="caution">
    <text evidence="17">The sequence shown here is derived from an EMBL/GenBank/DDBJ whole genome shotgun (WGS) entry which is preliminary data.</text>
</comment>
<dbReference type="InterPro" id="IPR000531">
    <property type="entry name" value="Beta-barrel_TonB"/>
</dbReference>
<dbReference type="RefSeq" id="WP_258857587.1">
    <property type="nucleotide sequence ID" value="NZ_JANUGV010000005.1"/>
</dbReference>
<dbReference type="Gene3D" id="2.40.170.20">
    <property type="entry name" value="TonB-dependent receptor, beta-barrel domain"/>
    <property type="match status" value="1"/>
</dbReference>
<dbReference type="InterPro" id="IPR037066">
    <property type="entry name" value="Plug_dom_sf"/>
</dbReference>
<organism evidence="17 18">
    <name type="scientific">Massilia solisilvae</name>
    <dbReference type="NCBI Taxonomy" id="1811225"/>
    <lineage>
        <taxon>Bacteria</taxon>
        <taxon>Pseudomonadati</taxon>
        <taxon>Pseudomonadota</taxon>
        <taxon>Betaproteobacteria</taxon>
        <taxon>Burkholderiales</taxon>
        <taxon>Oxalobacteraceae</taxon>
        <taxon>Telluria group</taxon>
        <taxon>Massilia</taxon>
    </lineage>
</organism>
<dbReference type="InterPro" id="IPR039426">
    <property type="entry name" value="TonB-dep_rcpt-like"/>
</dbReference>
<sequence length="766" mass="83638">MSRLIPIACLALLGTAGGQALAQNQVAPAGAPAQEVQDSAAKAPPADAKPEAAQRRRPPVRAQKPATTEGDAKDTQQVVVSGSRDIDVRRASTAAKMIFGREELDRNGDSNIGEVLKRLPGVTMGGAPGRGGGGVRMRGLGNGYTQMLVNGERPPPGFSLESIPPDQVERIEIMRGPVAEHSTQAIAGTINVVLREGYTQKDKQIRVADNIEQGRHGANVSATIPGKAGNLTWMLNIAAMQNRQHNESDSRDIDALDDGTVLREQLIHVDGNGKSRGVHLSPRLSYKFDNGDTLNFQPFIVANRNDNVTDSTVDQTIGLLPPEFVFQNAVSHSSGHMARGFGNWVHKMDGGAKLDVKFSGGVNHNESEGVRQNYDAAERLNRVYNDTDTIRHRSFSTGGKYSRPLGQGHNFAAGWDAEAAHLSQVHVAEGDNNPLYDESGANLTADTRRVALFAQDEWDITSQWSAYFGLRWEGIRTTSNSVAREVKNTSSVFSPVLHTVYRIPGHDKDQVRASLTQSYKAPALNDMIAAPSFSSDNRATRPDRSGNPNLKPELAKGIDLAYEHYLTRSGILSASAFVRDIDNLMRRQTTLQQTSIGPRWVSTPTNIGHARTSGIELEAKFQLAEFFPNGPNVDVRSNYSHFWSKVDGIPGPDNRLDQQAKQTANVGADYRMKGLPLTLGANLNWTPVTVIRSAVQELDTTGMKRQLDAYGLWRFGPNTQLRVSGNNLFARKYETARVVDTNGMLQAIDTLARTYTSVRVQLELKI</sequence>
<evidence type="ECO:0000256" key="6">
    <source>
        <dbReference type="ARBA" id="ARBA00022729"/>
    </source>
</evidence>
<evidence type="ECO:0000313" key="18">
    <source>
        <dbReference type="Proteomes" id="UP001205861"/>
    </source>
</evidence>
<proteinExistence type="inferred from homology"/>
<keyword evidence="4 11" id="KW-1134">Transmembrane beta strand</keyword>
<feature type="region of interest" description="Disordered" evidence="13">
    <location>
        <begin position="31"/>
        <end position="81"/>
    </location>
</feature>
<evidence type="ECO:0000313" key="17">
    <source>
        <dbReference type="EMBL" id="MCS0609967.1"/>
    </source>
</evidence>